<dbReference type="EC" id="2.1.1.77" evidence="3"/>
<evidence type="ECO:0000256" key="8">
    <source>
        <dbReference type="ARBA" id="ARBA00022691"/>
    </source>
</evidence>
<accession>A0A2T0Q2T6</accession>
<comment type="similarity">
    <text evidence="2">Belongs to the methyltransferase superfamily. L-isoaspartyl/D-aspartyl protein methyltransferase family.</text>
</comment>
<evidence type="ECO:0000256" key="12">
    <source>
        <dbReference type="SAM" id="MobiDB-lite"/>
    </source>
</evidence>
<reference evidence="13 14" key="1">
    <citation type="submission" date="2018-03" db="EMBL/GenBank/DDBJ databases">
        <title>Genomic Encyclopedia of Archaeal and Bacterial Type Strains, Phase II (KMG-II): from individual species to whole genera.</title>
        <authorList>
            <person name="Goeker M."/>
        </authorList>
    </citation>
    <scope>NUCLEOTIDE SEQUENCE [LARGE SCALE GENOMIC DNA]</scope>
    <source>
        <strain evidence="13 14">DSM 45601</strain>
    </source>
</reference>
<protein>
    <recommendedName>
        <fullName evidence="4">Protein-L-isoaspartate O-methyltransferase</fullName>
        <ecNumber evidence="3">2.1.1.77</ecNumber>
    </recommendedName>
    <alternativeName>
        <fullName evidence="11">L-isoaspartyl protein carboxyl methyltransferase</fullName>
    </alternativeName>
    <alternativeName>
        <fullName evidence="9">Protein L-isoaspartyl methyltransferase</fullName>
    </alternativeName>
    <alternativeName>
        <fullName evidence="10">Protein-beta-aspartate methyltransferase</fullName>
    </alternativeName>
</protein>
<keyword evidence="14" id="KW-1185">Reference proteome</keyword>
<keyword evidence="7 13" id="KW-0808">Transferase</keyword>
<comment type="caution">
    <text evidence="13">The sequence shown here is derived from an EMBL/GenBank/DDBJ whole genome shotgun (WGS) entry which is preliminary data.</text>
</comment>
<evidence type="ECO:0000256" key="1">
    <source>
        <dbReference type="ARBA" id="ARBA00004496"/>
    </source>
</evidence>
<dbReference type="GO" id="GO:0032259">
    <property type="term" value="P:methylation"/>
    <property type="evidence" value="ECO:0007669"/>
    <property type="project" value="UniProtKB-KW"/>
</dbReference>
<dbReference type="Proteomes" id="UP000237846">
    <property type="component" value="Unassembled WGS sequence"/>
</dbReference>
<evidence type="ECO:0000256" key="9">
    <source>
        <dbReference type="ARBA" id="ARBA00030757"/>
    </source>
</evidence>
<dbReference type="PROSITE" id="PS01279">
    <property type="entry name" value="PCMT"/>
    <property type="match status" value="1"/>
</dbReference>
<dbReference type="PANTHER" id="PTHR11579:SF0">
    <property type="entry name" value="PROTEIN-L-ISOASPARTATE(D-ASPARTATE) O-METHYLTRANSFERASE"/>
    <property type="match status" value="1"/>
</dbReference>
<dbReference type="CDD" id="cd02440">
    <property type="entry name" value="AdoMet_MTases"/>
    <property type="match status" value="1"/>
</dbReference>
<evidence type="ECO:0000256" key="2">
    <source>
        <dbReference type="ARBA" id="ARBA00005369"/>
    </source>
</evidence>
<sequence>MSTPTSHAVAAAPLRRKLAEELAAEGLLSDPGWRAAARAVPRHAFTPGFYLQAGAAEDGLPVWEPVTAATDPDRWLRTVYTDTTLVTQFDGDEPDWEHPAPRTGGTPTSSSTLPSLVLRMWLDAELRPGHDVLEIGTGTGYSTALACQWLGDEGDIVSLEVDPRRAAQAAEALYGCGYRPGLAVADGLYGYWPYAPYDRIVAACSVRSIPAGWIAQSRPGGKILSTLSGWLNGSARALLTVADPVAGTAEGPLLDGTISFMLARTHLPPAPGSPGHWQGLLDGPPRLARHAPARITPTDEATFFARFLAQLAAPHAVMSTVGDTVYFTDPVTGSAASLTPQGGDWVVRQGGRAALWDAIEAALDAWDAAGEPGPGHFRVRVEPDRQEVYLPGVPALAFRLPQ</sequence>
<feature type="region of interest" description="Disordered" evidence="12">
    <location>
        <begin position="88"/>
        <end position="110"/>
    </location>
</feature>
<dbReference type="SUPFAM" id="SSF53335">
    <property type="entry name" value="S-adenosyl-L-methionine-dependent methyltransferases"/>
    <property type="match status" value="1"/>
</dbReference>
<evidence type="ECO:0000256" key="3">
    <source>
        <dbReference type="ARBA" id="ARBA00011890"/>
    </source>
</evidence>
<keyword evidence="8" id="KW-0949">S-adenosyl-L-methionine</keyword>
<organism evidence="13 14">
    <name type="scientific">Allonocardiopsis opalescens</name>
    <dbReference type="NCBI Taxonomy" id="1144618"/>
    <lineage>
        <taxon>Bacteria</taxon>
        <taxon>Bacillati</taxon>
        <taxon>Actinomycetota</taxon>
        <taxon>Actinomycetes</taxon>
        <taxon>Streptosporangiales</taxon>
        <taxon>Allonocardiopsis</taxon>
    </lineage>
</organism>
<dbReference type="InterPro" id="IPR029063">
    <property type="entry name" value="SAM-dependent_MTases_sf"/>
</dbReference>
<dbReference type="GO" id="GO:0005737">
    <property type="term" value="C:cytoplasm"/>
    <property type="evidence" value="ECO:0007669"/>
    <property type="project" value="UniProtKB-SubCell"/>
</dbReference>
<evidence type="ECO:0000313" key="13">
    <source>
        <dbReference type="EMBL" id="PRX98099.1"/>
    </source>
</evidence>
<dbReference type="Pfam" id="PF01135">
    <property type="entry name" value="PCMT"/>
    <property type="match status" value="1"/>
</dbReference>
<evidence type="ECO:0000256" key="4">
    <source>
        <dbReference type="ARBA" id="ARBA00013346"/>
    </source>
</evidence>
<keyword evidence="6 13" id="KW-0489">Methyltransferase</keyword>
<dbReference type="OrthoDB" id="3501659at2"/>
<gene>
    <name evidence="13" type="ORF">CLV72_105452</name>
</gene>
<dbReference type="Gene3D" id="3.40.50.150">
    <property type="entry name" value="Vaccinia Virus protein VP39"/>
    <property type="match status" value="1"/>
</dbReference>
<dbReference type="PANTHER" id="PTHR11579">
    <property type="entry name" value="PROTEIN-L-ISOASPARTATE O-METHYLTRANSFERASE"/>
    <property type="match status" value="1"/>
</dbReference>
<dbReference type="AlphaFoldDB" id="A0A2T0Q2T6"/>
<dbReference type="RefSeq" id="WP_106248147.1">
    <property type="nucleotide sequence ID" value="NZ_PVZC01000005.1"/>
</dbReference>
<dbReference type="InterPro" id="IPR000682">
    <property type="entry name" value="PCMT"/>
</dbReference>
<name>A0A2T0Q2T6_9ACTN</name>
<evidence type="ECO:0000256" key="7">
    <source>
        <dbReference type="ARBA" id="ARBA00022679"/>
    </source>
</evidence>
<keyword evidence="5" id="KW-0963">Cytoplasm</keyword>
<dbReference type="EMBL" id="PVZC01000005">
    <property type="protein sequence ID" value="PRX98099.1"/>
    <property type="molecule type" value="Genomic_DNA"/>
</dbReference>
<evidence type="ECO:0000256" key="10">
    <source>
        <dbReference type="ARBA" id="ARBA00031323"/>
    </source>
</evidence>
<dbReference type="InterPro" id="IPR026448">
    <property type="entry name" value="Methyltr_grasp"/>
</dbReference>
<evidence type="ECO:0000256" key="11">
    <source>
        <dbReference type="ARBA" id="ARBA00031350"/>
    </source>
</evidence>
<evidence type="ECO:0000256" key="6">
    <source>
        <dbReference type="ARBA" id="ARBA00022603"/>
    </source>
</evidence>
<comment type="subcellular location">
    <subcellularLocation>
        <location evidence="1">Cytoplasm</location>
    </subcellularLocation>
</comment>
<dbReference type="NCBIfam" id="TIGR04188">
    <property type="entry name" value="methyltr_grsp"/>
    <property type="match status" value="1"/>
</dbReference>
<proteinExistence type="inferred from homology"/>
<dbReference type="GO" id="GO:0004719">
    <property type="term" value="F:protein-L-isoaspartate (D-aspartate) O-methyltransferase activity"/>
    <property type="evidence" value="ECO:0007669"/>
    <property type="project" value="UniProtKB-EC"/>
</dbReference>
<evidence type="ECO:0000256" key="5">
    <source>
        <dbReference type="ARBA" id="ARBA00022490"/>
    </source>
</evidence>
<evidence type="ECO:0000313" key="14">
    <source>
        <dbReference type="Proteomes" id="UP000237846"/>
    </source>
</evidence>